<dbReference type="Gene3D" id="3.40.50.150">
    <property type="entry name" value="Vaccinia Virus protein VP39"/>
    <property type="match status" value="1"/>
</dbReference>
<dbReference type="PROSITE" id="PS50985">
    <property type="entry name" value="GRAS"/>
    <property type="match status" value="1"/>
</dbReference>
<dbReference type="EMBL" id="VIWT01000001">
    <property type="protein sequence ID" value="TWF96257.1"/>
    <property type="molecule type" value="Genomic_DNA"/>
</dbReference>
<evidence type="ECO:0000256" key="1">
    <source>
        <dbReference type="ARBA" id="ARBA00023015"/>
    </source>
</evidence>
<dbReference type="OrthoDB" id="2591721at2"/>
<dbReference type="InterPro" id="IPR005202">
    <property type="entry name" value="TF_GRAS"/>
</dbReference>
<accession>A0A561UA72</accession>
<reference evidence="3 4" key="1">
    <citation type="submission" date="2019-06" db="EMBL/GenBank/DDBJ databases">
        <title>Sequencing the genomes of 1000 actinobacteria strains.</title>
        <authorList>
            <person name="Klenk H.-P."/>
        </authorList>
    </citation>
    <scope>NUCLEOTIDE SEQUENCE [LARGE SCALE GENOMIC DNA]</scope>
    <source>
        <strain evidence="3 4">DSM 44826</strain>
    </source>
</reference>
<evidence type="ECO:0000313" key="3">
    <source>
        <dbReference type="EMBL" id="TWF96257.1"/>
    </source>
</evidence>
<dbReference type="PANTHER" id="PTHR31636">
    <property type="entry name" value="OSJNBA0084A10.13 PROTEIN-RELATED"/>
    <property type="match status" value="1"/>
</dbReference>
<dbReference type="AlphaFoldDB" id="A0A561UA72"/>
<gene>
    <name evidence="3" type="ORF">FHX73_1121</name>
</gene>
<name>A0A561UA72_9ACTN</name>
<proteinExistence type="predicted"/>
<dbReference type="Proteomes" id="UP000317940">
    <property type="component" value="Unassembled WGS sequence"/>
</dbReference>
<protein>
    <submittedName>
        <fullName evidence="3">GRAS domain family protein</fullName>
    </submittedName>
</protein>
<dbReference type="SUPFAM" id="SSF53335">
    <property type="entry name" value="S-adenosyl-L-methionine-dependent methyltransferases"/>
    <property type="match status" value="1"/>
</dbReference>
<dbReference type="Pfam" id="PF03514">
    <property type="entry name" value="GRAS"/>
    <property type="match status" value="1"/>
</dbReference>
<comment type="caution">
    <text evidence="3">The sequence shown here is derived from an EMBL/GenBank/DDBJ whole genome shotgun (WGS) entry which is preliminary data.</text>
</comment>
<keyword evidence="1" id="KW-0805">Transcription regulation</keyword>
<keyword evidence="4" id="KW-1185">Reference proteome</keyword>
<keyword evidence="2" id="KW-0804">Transcription</keyword>
<evidence type="ECO:0000256" key="2">
    <source>
        <dbReference type="ARBA" id="ARBA00023163"/>
    </source>
</evidence>
<organism evidence="3 4">
    <name type="scientific">Kitasatospora viridis</name>
    <dbReference type="NCBI Taxonomy" id="281105"/>
    <lineage>
        <taxon>Bacteria</taxon>
        <taxon>Bacillati</taxon>
        <taxon>Actinomycetota</taxon>
        <taxon>Actinomycetes</taxon>
        <taxon>Kitasatosporales</taxon>
        <taxon>Streptomycetaceae</taxon>
        <taxon>Kitasatospora</taxon>
    </lineage>
</organism>
<sequence>MNDALLLLDRAAAAAEADDPDRLAAALDRADAVRADDMLLLTFFLAGLRARLAPPTARGNPYLRDDGTAQIDLFAVMLRHLPLLRAGRLATESLLPHLHGATRATVLALGIGHGGQERDLIARADWLEQVTVVGVDVAPDSLAAAGRTLHAAGRQARTAVDVQQVARATEDLDDAFWEALARLPRPLVVTASFALHHMRDTPGGDARTALLRRLHAQRPAALALCEPDSDHHRAPLRTRLANAWQHYGTLFAAIDATGANPAEKGAMKRFFGREILDVVGAPEEDRHERHEPTAVWLARLTATGFRPQPQQPAPPLGQPGFTATRRATHTELAFKGVPLAAVITAVPR</sequence>
<dbReference type="RefSeq" id="WP_145902639.1">
    <property type="nucleotide sequence ID" value="NZ_BAAAMZ010000020.1"/>
</dbReference>
<dbReference type="InterPro" id="IPR029063">
    <property type="entry name" value="SAM-dependent_MTases_sf"/>
</dbReference>
<evidence type="ECO:0000313" key="4">
    <source>
        <dbReference type="Proteomes" id="UP000317940"/>
    </source>
</evidence>